<protein>
    <recommendedName>
        <fullName evidence="1">CRISPR-associated endonuclease Cas9 REC lobe domain-containing protein</fullName>
    </recommendedName>
</protein>
<feature type="domain" description="CRISPR-associated endonuclease Cas9 REC lobe" evidence="1">
    <location>
        <begin position="9"/>
        <end position="150"/>
    </location>
</feature>
<dbReference type="InterPro" id="IPR032240">
    <property type="entry name" value="Cas9_REC"/>
</dbReference>
<sequence length="152" mass="18050">MAENILCLDYLKTIYDWGKLSDILQGEESISVAKVKSYEEHQLDLKYLKNILKLYSHKEKENVFRKKEGKYPKYISGKLSQEEFNKSIKKILEEIKSVKQEDRKVFDTLLKRASNNLLCPKQVIKENGVIPYQIHKFELEKILRNMADFFRC</sequence>
<dbReference type="Pfam" id="PF16592">
    <property type="entry name" value="Cas9_REC"/>
    <property type="match status" value="1"/>
</dbReference>
<evidence type="ECO:0000259" key="1">
    <source>
        <dbReference type="Pfam" id="PF16592"/>
    </source>
</evidence>
<evidence type="ECO:0000313" key="2">
    <source>
        <dbReference type="EMBL" id="KID48431.1"/>
    </source>
</evidence>
<organism evidence="2 3">
    <name type="scientific">Fusobacterium necrophorum subsp. funduliforme B35</name>
    <dbReference type="NCBI Taxonomy" id="1226633"/>
    <lineage>
        <taxon>Bacteria</taxon>
        <taxon>Fusobacteriati</taxon>
        <taxon>Fusobacteriota</taxon>
        <taxon>Fusobacteriia</taxon>
        <taxon>Fusobacteriales</taxon>
        <taxon>Fusobacteriaceae</taxon>
        <taxon>Fusobacterium</taxon>
    </lineage>
</organism>
<gene>
    <name evidence="2" type="ORF">C095_09145</name>
</gene>
<accession>A0A0B4EGL5</accession>
<evidence type="ECO:0000313" key="3">
    <source>
        <dbReference type="Proteomes" id="UP000031184"/>
    </source>
</evidence>
<reference evidence="2 3" key="1">
    <citation type="submission" date="2013-08" db="EMBL/GenBank/DDBJ databases">
        <title>An opportunistic ruminal bacterium that causes liver abscesses in cattle.</title>
        <authorList>
            <person name="Benahmed F.H."/>
            <person name="Rasmussen M."/>
            <person name="Harbottle H."/>
            <person name="Soppet D."/>
            <person name="Nagaraja T.G."/>
            <person name="Davidson M."/>
        </authorList>
    </citation>
    <scope>NUCLEOTIDE SEQUENCE [LARGE SCALE GENOMIC DNA]</scope>
    <source>
        <strain evidence="2 3">B35</strain>
    </source>
</reference>
<dbReference type="EMBL" id="AUZI01000023">
    <property type="protein sequence ID" value="KID48431.1"/>
    <property type="molecule type" value="Genomic_DNA"/>
</dbReference>
<proteinExistence type="predicted"/>
<dbReference type="AlphaFoldDB" id="A0A0B4EGL5"/>
<name>A0A0B4EGL5_9FUSO</name>
<comment type="caution">
    <text evidence="2">The sequence shown here is derived from an EMBL/GenBank/DDBJ whole genome shotgun (WGS) entry which is preliminary data.</text>
</comment>
<dbReference type="PATRIC" id="fig|1226633.4.peg.1854"/>
<dbReference type="Proteomes" id="UP000031184">
    <property type="component" value="Unassembled WGS sequence"/>
</dbReference>